<dbReference type="SUPFAM" id="SSF52540">
    <property type="entry name" value="P-loop containing nucleoside triphosphate hydrolases"/>
    <property type="match status" value="1"/>
</dbReference>
<keyword evidence="24" id="KW-1185">Reference proteome</keyword>
<keyword evidence="5" id="KW-1017">Isopeptide bond</keyword>
<keyword evidence="8" id="KW-0479">Metal-binding</keyword>
<keyword evidence="12" id="KW-0347">Helicase</keyword>
<dbReference type="InterPro" id="IPR021673">
    <property type="entry name" value="RLR_CTR"/>
</dbReference>
<protein>
    <recommendedName>
        <fullName evidence="3">RNA helicase</fullName>
        <ecNumber evidence="3">3.6.4.13</ecNumber>
    </recommendedName>
</protein>
<accession>A0ABM0GUY4</accession>
<dbReference type="InterPro" id="IPR038557">
    <property type="entry name" value="RLR_C_sf"/>
</dbReference>
<dbReference type="InterPro" id="IPR042144">
    <property type="entry name" value="CARD_IPS1"/>
</dbReference>
<evidence type="ECO:0000256" key="14">
    <source>
        <dbReference type="ARBA" id="ARBA00022840"/>
    </source>
</evidence>
<dbReference type="SMART" id="SM00490">
    <property type="entry name" value="HELICc"/>
    <property type="match status" value="1"/>
</dbReference>
<evidence type="ECO:0000256" key="1">
    <source>
        <dbReference type="ARBA" id="ARBA00004496"/>
    </source>
</evidence>
<evidence type="ECO:0000259" key="22">
    <source>
        <dbReference type="PROSITE" id="PS51194"/>
    </source>
</evidence>
<evidence type="ECO:0000256" key="19">
    <source>
        <dbReference type="ARBA" id="ARBA00049390"/>
    </source>
</evidence>
<dbReference type="PROSITE" id="PS51194">
    <property type="entry name" value="HELICASE_CTER"/>
    <property type="match status" value="1"/>
</dbReference>
<evidence type="ECO:0000256" key="18">
    <source>
        <dbReference type="ARBA" id="ARBA00023118"/>
    </source>
</evidence>
<feature type="compositionally biased region" description="Basic and acidic residues" evidence="20">
    <location>
        <begin position="111"/>
        <end position="125"/>
    </location>
</feature>
<evidence type="ECO:0000256" key="3">
    <source>
        <dbReference type="ARBA" id="ARBA00012552"/>
    </source>
</evidence>
<reference evidence="25" key="1">
    <citation type="submission" date="2025-08" db="UniProtKB">
        <authorList>
            <consortium name="RefSeq"/>
        </authorList>
    </citation>
    <scope>IDENTIFICATION</scope>
    <source>
        <tissue evidence="25">Testes</tissue>
    </source>
</reference>
<comment type="similarity">
    <text evidence="2">Belongs to the helicase family. RLR subfamily.</text>
</comment>
<dbReference type="InterPro" id="IPR011029">
    <property type="entry name" value="DEATH-like_dom_sf"/>
</dbReference>
<evidence type="ECO:0000256" key="8">
    <source>
        <dbReference type="ARBA" id="ARBA00022723"/>
    </source>
</evidence>
<comment type="subcellular location">
    <subcellularLocation>
        <location evidence="1">Cytoplasm</location>
    </subcellularLocation>
</comment>
<keyword evidence="10" id="KW-0547">Nucleotide-binding</keyword>
<dbReference type="SMART" id="SM00487">
    <property type="entry name" value="DEXDc"/>
    <property type="match status" value="1"/>
</dbReference>
<feature type="region of interest" description="Disordered" evidence="20">
    <location>
        <begin position="111"/>
        <end position="152"/>
    </location>
</feature>
<proteinExistence type="inferred from homology"/>
<evidence type="ECO:0000256" key="13">
    <source>
        <dbReference type="ARBA" id="ARBA00022833"/>
    </source>
</evidence>
<evidence type="ECO:0000256" key="16">
    <source>
        <dbReference type="ARBA" id="ARBA00022859"/>
    </source>
</evidence>
<feature type="region of interest" description="Disordered" evidence="20">
    <location>
        <begin position="181"/>
        <end position="201"/>
    </location>
</feature>
<keyword evidence="7" id="KW-0399">Innate immunity</keyword>
<evidence type="ECO:0000256" key="15">
    <source>
        <dbReference type="ARBA" id="ARBA00022843"/>
    </source>
</evidence>
<feature type="compositionally biased region" description="Acidic residues" evidence="20">
    <location>
        <begin position="258"/>
        <end position="267"/>
    </location>
</feature>
<keyword evidence="11" id="KW-0378">Hydrolase</keyword>
<dbReference type="PANTHER" id="PTHR14074">
    <property type="entry name" value="HELICASE WITH DEATH DOMAIN-RELATED"/>
    <property type="match status" value="1"/>
</dbReference>
<evidence type="ECO:0000259" key="21">
    <source>
        <dbReference type="PROSITE" id="PS51192"/>
    </source>
</evidence>
<organism evidence="24 25">
    <name type="scientific">Saccoglossus kowalevskii</name>
    <name type="common">Acorn worm</name>
    <dbReference type="NCBI Taxonomy" id="10224"/>
    <lineage>
        <taxon>Eukaryota</taxon>
        <taxon>Metazoa</taxon>
        <taxon>Hemichordata</taxon>
        <taxon>Enteropneusta</taxon>
        <taxon>Harrimaniidae</taxon>
        <taxon>Saccoglossus</taxon>
    </lineage>
</organism>
<dbReference type="CDD" id="cd08811">
    <property type="entry name" value="CARD_IPS1"/>
    <property type="match status" value="1"/>
</dbReference>
<name>A0ABM0GUY4_SACKO</name>
<feature type="domain" description="RLR CTR" evidence="23">
    <location>
        <begin position="870"/>
        <end position="992"/>
    </location>
</feature>
<dbReference type="InterPro" id="IPR031964">
    <property type="entry name" value="CARD_dom"/>
</dbReference>
<keyword evidence="16" id="KW-0391">Immunity</keyword>
<feature type="domain" description="Helicase ATP-binding" evidence="21">
    <location>
        <begin position="332"/>
        <end position="515"/>
    </location>
</feature>
<feature type="region of interest" description="Disordered" evidence="20">
    <location>
        <begin position="246"/>
        <end position="267"/>
    </location>
</feature>
<dbReference type="Pfam" id="PF04851">
    <property type="entry name" value="ResIII"/>
    <property type="match status" value="1"/>
</dbReference>
<dbReference type="Gene3D" id="1.10.533.10">
    <property type="entry name" value="Death Domain, Fas"/>
    <property type="match status" value="1"/>
</dbReference>
<dbReference type="InterPro" id="IPR027417">
    <property type="entry name" value="P-loop_NTPase"/>
</dbReference>
<dbReference type="PANTHER" id="PTHR14074:SF37">
    <property type="entry name" value="INTERFERON-INDUCED HELICASE C DOMAIN-CONTAINING PROTEIN 1-LIKE"/>
    <property type="match status" value="1"/>
</dbReference>
<gene>
    <name evidence="25" type="primary">LOC100371781</name>
</gene>
<dbReference type="Gene3D" id="1.20.1320.30">
    <property type="match status" value="1"/>
</dbReference>
<evidence type="ECO:0000313" key="24">
    <source>
        <dbReference type="Proteomes" id="UP000694865"/>
    </source>
</evidence>
<dbReference type="Pfam" id="PF11648">
    <property type="entry name" value="RIG-I_C-RD"/>
    <property type="match status" value="1"/>
</dbReference>
<evidence type="ECO:0000256" key="2">
    <source>
        <dbReference type="ARBA" id="ARBA00006866"/>
    </source>
</evidence>
<keyword evidence="9" id="KW-0677">Repeat</keyword>
<dbReference type="Pfam" id="PF00271">
    <property type="entry name" value="Helicase_C"/>
    <property type="match status" value="1"/>
</dbReference>
<keyword evidence="6" id="KW-0597">Phosphoprotein</keyword>
<keyword evidence="18" id="KW-0051">Antiviral defense</keyword>
<evidence type="ECO:0000259" key="23">
    <source>
        <dbReference type="PROSITE" id="PS51789"/>
    </source>
</evidence>
<evidence type="ECO:0000256" key="10">
    <source>
        <dbReference type="ARBA" id="ARBA00022741"/>
    </source>
</evidence>
<evidence type="ECO:0000256" key="4">
    <source>
        <dbReference type="ARBA" id="ARBA00022490"/>
    </source>
</evidence>
<evidence type="ECO:0000256" key="5">
    <source>
        <dbReference type="ARBA" id="ARBA00022499"/>
    </source>
</evidence>
<keyword evidence="13" id="KW-0862">Zinc</keyword>
<dbReference type="Pfam" id="PF18119">
    <property type="entry name" value="RIG-I_C"/>
    <property type="match status" value="1"/>
</dbReference>
<keyword evidence="17" id="KW-0694">RNA-binding</keyword>
<feature type="domain" description="Helicase C-terminal" evidence="22">
    <location>
        <begin position="685"/>
        <end position="858"/>
    </location>
</feature>
<dbReference type="GeneID" id="100371781"/>
<evidence type="ECO:0000256" key="7">
    <source>
        <dbReference type="ARBA" id="ARBA00022588"/>
    </source>
</evidence>
<evidence type="ECO:0000256" key="20">
    <source>
        <dbReference type="SAM" id="MobiDB-lite"/>
    </source>
</evidence>
<dbReference type="InterPro" id="IPR001650">
    <property type="entry name" value="Helicase_C-like"/>
</dbReference>
<evidence type="ECO:0000256" key="12">
    <source>
        <dbReference type="ARBA" id="ARBA00022806"/>
    </source>
</evidence>
<comment type="catalytic activity">
    <reaction evidence="19">
        <text>ATP + H2O = ADP + phosphate + H(+)</text>
        <dbReference type="Rhea" id="RHEA:13065"/>
        <dbReference type="ChEBI" id="CHEBI:15377"/>
        <dbReference type="ChEBI" id="CHEBI:15378"/>
        <dbReference type="ChEBI" id="CHEBI:30616"/>
        <dbReference type="ChEBI" id="CHEBI:43474"/>
        <dbReference type="ChEBI" id="CHEBI:456216"/>
        <dbReference type="EC" id="3.6.4.13"/>
    </reaction>
    <physiologicalReaction direction="left-to-right" evidence="19">
        <dbReference type="Rhea" id="RHEA:13066"/>
    </physiologicalReaction>
</comment>
<keyword evidence="4" id="KW-0963">Cytoplasm</keyword>
<sequence length="996" mass="111785">MNAHNTSMAIGVEEDPDYVDPIEITILRQQRGVLIHDIIPSQIIPHLTCLTRTDEGRILTAENKGSTIDGALTLLDLLVKKRTEWYEDFLKALRNDEVKLGHLAASLEEGVEKGRQSEAQKDGIRTFEGGYSEGESAAGNLKSPPSPDTAHKQYSTKLIPRFSQEHRGRIGPEIAHTFSSAGYIPDDPPPPYTSGSFIENQGQPLRGAEEDLGTSPSQSVVNIYIHKDAKIQSLQIGDHNVLEAERKQDNAVSHTNTEDDEPIEDDGDVYYTAPEVQKDVTQGNGEVEKCTLEMSKMLTNQTSSTVAGSIQKVIVTPNYEELIPRSYQEELGGPACRGLNSIICAPTGTGKTHVAMMIAKRHMENALASQARKGFTTSGAKVIFLVHRIPLLNQTYKRLKMYLPLFEIGKLSGASSSNVTFEKLVEINDIIITTTDILKNSLKHGKSSMSTFSLIIIDECHHAMKNHPYNIIMAQYLKEKFDNKSSLPQIVGLTASPGTGSNSELGAARDHILKLCANLDAGEFVTVKNPRNKAELEKFVTDPDKVTTITTPRNPDPFRGKVEEIMANIEGKANFTNVCPPRGTQPYETFIILQRDEAIANKNHETAQCCDHLNEYNKGLLTSDVCRMSDGLLNIDEFYNERRRRGQHKNTPMEDYLYRLYRSNSGDLFEASDKENDHPNPKVVALKQALKQEVQEKGNDFRGIIFVKTRVLASAVLDCIKEDQELQMLRPSRLTGVKTAGDESMTQAEQDSNLRKFADGDCKLLIATSVAEEGLDIKECHMVIRYNYATNEISMRQARGRARATQSKEHFIGDEELASKDHVNVFLDQQMEKAIQMVQGMPREDFLNAVLDTQKSVIDERSEKELTMRLKRGENEASTVKLFCRGCDEFVFFGNNVYLYGESSHIIKDMNIIECKIEFREHTDKKKRDKGIKKIYCKVCSQDWGNTLPSGYPVVKIESFTLEYADGSRKRIKKWKSADFTLDVLQRLPPFKKKTK</sequence>
<dbReference type="Pfam" id="PF16739">
    <property type="entry name" value="CARD_2"/>
    <property type="match status" value="1"/>
</dbReference>
<dbReference type="EC" id="3.6.4.13" evidence="3"/>
<dbReference type="InterPro" id="IPR041204">
    <property type="entry name" value="RIG-I-like_C"/>
</dbReference>
<dbReference type="Gene3D" id="3.40.50.300">
    <property type="entry name" value="P-loop containing nucleotide triphosphate hydrolases"/>
    <property type="match status" value="2"/>
</dbReference>
<dbReference type="Proteomes" id="UP000694865">
    <property type="component" value="Unplaced"/>
</dbReference>
<evidence type="ECO:0000313" key="25">
    <source>
        <dbReference type="RefSeq" id="XP_002737903.1"/>
    </source>
</evidence>
<dbReference type="SUPFAM" id="SSF47986">
    <property type="entry name" value="DEATH domain"/>
    <property type="match status" value="1"/>
</dbReference>
<dbReference type="InterPro" id="IPR014001">
    <property type="entry name" value="Helicase_ATP-bd"/>
</dbReference>
<dbReference type="PROSITE" id="PS51789">
    <property type="entry name" value="RLR_CTR"/>
    <property type="match status" value="1"/>
</dbReference>
<evidence type="ECO:0000256" key="9">
    <source>
        <dbReference type="ARBA" id="ARBA00022737"/>
    </source>
</evidence>
<dbReference type="InterPro" id="IPR006935">
    <property type="entry name" value="Helicase/UvrB_N"/>
</dbReference>
<dbReference type="Gene3D" id="2.170.150.30">
    <property type="entry name" value="RIG-I-like receptor, C-terminal regulatory domain"/>
    <property type="match status" value="1"/>
</dbReference>
<evidence type="ECO:0000256" key="11">
    <source>
        <dbReference type="ARBA" id="ARBA00022801"/>
    </source>
</evidence>
<feature type="compositionally biased region" description="Low complexity" evidence="20">
    <location>
        <begin position="128"/>
        <end position="139"/>
    </location>
</feature>
<keyword evidence="14" id="KW-0067">ATP-binding</keyword>
<dbReference type="PROSITE" id="PS51192">
    <property type="entry name" value="HELICASE_ATP_BIND_1"/>
    <property type="match status" value="1"/>
</dbReference>
<evidence type="ECO:0000256" key="6">
    <source>
        <dbReference type="ARBA" id="ARBA00022553"/>
    </source>
</evidence>
<dbReference type="InterPro" id="IPR051363">
    <property type="entry name" value="RLR_Helicase"/>
</dbReference>
<dbReference type="RefSeq" id="XP_002737903.1">
    <property type="nucleotide sequence ID" value="XM_002737857.2"/>
</dbReference>
<evidence type="ECO:0000256" key="17">
    <source>
        <dbReference type="ARBA" id="ARBA00022884"/>
    </source>
</evidence>
<keyword evidence="15" id="KW-0832">Ubl conjugation</keyword>